<evidence type="ECO:0000256" key="1">
    <source>
        <dbReference type="SAM" id="Phobius"/>
    </source>
</evidence>
<comment type="caution">
    <text evidence="2">The sequence shown here is derived from an EMBL/GenBank/DDBJ whole genome shotgun (WGS) entry which is preliminary data.</text>
</comment>
<proteinExistence type="predicted"/>
<organism evidence="2 3">
    <name type="scientific">Mucilaginibacter ximonensis</name>
    <dbReference type="NCBI Taxonomy" id="538021"/>
    <lineage>
        <taxon>Bacteria</taxon>
        <taxon>Pseudomonadati</taxon>
        <taxon>Bacteroidota</taxon>
        <taxon>Sphingobacteriia</taxon>
        <taxon>Sphingobacteriales</taxon>
        <taxon>Sphingobacteriaceae</taxon>
        <taxon>Mucilaginibacter</taxon>
    </lineage>
</organism>
<gene>
    <name evidence="2" type="ORF">ACFS5N_06810</name>
</gene>
<evidence type="ECO:0008006" key="4">
    <source>
        <dbReference type="Google" id="ProtNLM"/>
    </source>
</evidence>
<reference evidence="3" key="1">
    <citation type="journal article" date="2019" name="Int. J. Syst. Evol. Microbiol.">
        <title>The Global Catalogue of Microorganisms (GCM) 10K type strain sequencing project: providing services to taxonomists for standard genome sequencing and annotation.</title>
        <authorList>
            <consortium name="The Broad Institute Genomics Platform"/>
            <consortium name="The Broad Institute Genome Sequencing Center for Infectious Disease"/>
            <person name="Wu L."/>
            <person name="Ma J."/>
        </authorList>
    </citation>
    <scope>NUCLEOTIDE SEQUENCE [LARGE SCALE GENOMIC DNA]</scope>
    <source>
        <strain evidence="3">KCTC 22437</strain>
    </source>
</reference>
<keyword evidence="3" id="KW-1185">Reference proteome</keyword>
<keyword evidence="1" id="KW-0812">Transmembrane</keyword>
<keyword evidence="1" id="KW-0472">Membrane</keyword>
<accession>A0ABW5Y9W4</accession>
<evidence type="ECO:0000313" key="3">
    <source>
        <dbReference type="Proteomes" id="UP001597557"/>
    </source>
</evidence>
<keyword evidence="1" id="KW-1133">Transmembrane helix</keyword>
<evidence type="ECO:0000313" key="2">
    <source>
        <dbReference type="EMBL" id="MFD2872169.1"/>
    </source>
</evidence>
<dbReference type="EMBL" id="JBHUPD010000001">
    <property type="protein sequence ID" value="MFD2872169.1"/>
    <property type="molecule type" value="Genomic_DNA"/>
</dbReference>
<name>A0ABW5Y9W4_9SPHI</name>
<protein>
    <recommendedName>
        <fullName evidence="4">Cytochrome oxidase complex assembly protein 1</fullName>
    </recommendedName>
</protein>
<feature type="transmembrane region" description="Helical" evidence="1">
    <location>
        <begin position="30"/>
        <end position="50"/>
    </location>
</feature>
<dbReference type="Proteomes" id="UP001597557">
    <property type="component" value="Unassembled WGS sequence"/>
</dbReference>
<dbReference type="RefSeq" id="WP_377183551.1">
    <property type="nucleotide sequence ID" value="NZ_JBHUPD010000001.1"/>
</dbReference>
<sequence length="147" mass="16354">MANNIPSSPKNKSEQYLKQKAAKKRSGNKAVFLFLFFAAVAVAIIAKIFLSGTLKPEFFKGMPGSEDAYAMAKLFIKPTLKSSSANFSDEHYQFGKQSDSVYVIQSSVESTDDSGEKINTEFKIILKYNGGEVDKQKNWSLIDLNIH</sequence>